<dbReference type="InterPro" id="IPR019546">
    <property type="entry name" value="TAT_signal_bac_arc"/>
</dbReference>
<dbReference type="SUPFAM" id="SSF50129">
    <property type="entry name" value="GroES-like"/>
    <property type="match status" value="1"/>
</dbReference>
<dbReference type="InterPro" id="IPR002328">
    <property type="entry name" value="ADH_Zn_CS"/>
</dbReference>
<dbReference type="InterPro" id="IPR011032">
    <property type="entry name" value="GroES-like_sf"/>
</dbReference>
<dbReference type="GO" id="GO:0008270">
    <property type="term" value="F:zinc ion binding"/>
    <property type="evidence" value="ECO:0007669"/>
    <property type="project" value="InterPro"/>
</dbReference>
<sequence length="391" mass="42176">MEKDNSRRAFLQKTALAGAGLLLADHMAFASNLLSKPNPTPPFRVRSKGYAARDSSGNLGVYEFERQPVGDNDILIEIKFSGVCHSDIHTVKGEWGDQKYPLVPGHEIAGIVTAVGKNVKKFKVGDHAGVGCMVDSCGSCKSCKDGLQQYCEKGTTMTYGTKSEKYPTGVTQGGYANNLVVTESFAIKIPKNMSLQDAAPLLCAGVTTYSPLMKADVGKGMKVGVAGIGGLGHLAIKIAVSKGAEVYAFTTTNDKVDDIKKFGAKEVIVVDDLSKLDAHKGTLDYMISTIPVSYDLSAYIALVKPNGNYTQVGLPAGNISFNNFAFISSRVNFNGSLIGGIPETQEILDYCAQNKIYPEIQIVDIKDINDVYDKVLQKKARYRYVIDAKTI</sequence>
<dbReference type="Pfam" id="PF00107">
    <property type="entry name" value="ADH_zinc_N"/>
    <property type="match status" value="1"/>
</dbReference>
<organism evidence="8 9">
    <name type="scientific">Chryseobacterium shigense</name>
    <dbReference type="NCBI Taxonomy" id="297244"/>
    <lineage>
        <taxon>Bacteria</taxon>
        <taxon>Pseudomonadati</taxon>
        <taxon>Bacteroidota</taxon>
        <taxon>Flavobacteriia</taxon>
        <taxon>Flavobacteriales</taxon>
        <taxon>Weeksellaceae</taxon>
        <taxon>Chryseobacterium group</taxon>
        <taxon>Chryseobacterium</taxon>
    </lineage>
</organism>
<feature type="signal peptide" evidence="6">
    <location>
        <begin position="1"/>
        <end position="30"/>
    </location>
</feature>
<dbReference type="Pfam" id="PF08240">
    <property type="entry name" value="ADH_N"/>
    <property type="match status" value="1"/>
</dbReference>
<dbReference type="NCBIfam" id="TIGR01409">
    <property type="entry name" value="TAT_signal_seq"/>
    <property type="match status" value="1"/>
</dbReference>
<proteinExistence type="inferred from homology"/>
<evidence type="ECO:0000256" key="1">
    <source>
        <dbReference type="ARBA" id="ARBA00001947"/>
    </source>
</evidence>
<dbReference type="EMBL" id="FTNY01000002">
    <property type="protein sequence ID" value="SIS33289.1"/>
    <property type="molecule type" value="Genomic_DNA"/>
</dbReference>
<dbReference type="GO" id="GO:0016616">
    <property type="term" value="F:oxidoreductase activity, acting on the CH-OH group of donors, NAD or NADP as acceptor"/>
    <property type="evidence" value="ECO:0007669"/>
    <property type="project" value="InterPro"/>
</dbReference>
<dbReference type="InterPro" id="IPR006311">
    <property type="entry name" value="TAT_signal"/>
</dbReference>
<evidence type="ECO:0000256" key="5">
    <source>
        <dbReference type="RuleBase" id="RU361277"/>
    </source>
</evidence>
<evidence type="ECO:0000256" key="3">
    <source>
        <dbReference type="ARBA" id="ARBA00022833"/>
    </source>
</evidence>
<evidence type="ECO:0000259" key="7">
    <source>
        <dbReference type="SMART" id="SM00829"/>
    </source>
</evidence>
<protein>
    <submittedName>
        <fullName evidence="8">Alcohol dehydrogenase (NADP+)/uncharacterized zinc-type alcohol dehydrogenase-like protein</fullName>
    </submittedName>
</protein>
<dbReference type="InterPro" id="IPR020843">
    <property type="entry name" value="ER"/>
</dbReference>
<dbReference type="SMART" id="SM00829">
    <property type="entry name" value="PKS_ER"/>
    <property type="match status" value="1"/>
</dbReference>
<keyword evidence="3 5" id="KW-0862">Zinc</keyword>
<keyword evidence="6" id="KW-0732">Signal</keyword>
<dbReference type="InterPro" id="IPR013149">
    <property type="entry name" value="ADH-like_C"/>
</dbReference>
<evidence type="ECO:0000256" key="4">
    <source>
        <dbReference type="ARBA" id="ARBA00023002"/>
    </source>
</evidence>
<name>A0A1N7I892_9FLAO</name>
<dbReference type="OrthoDB" id="9787435at2"/>
<accession>A0A1N7I892</accession>
<comment type="cofactor">
    <cofactor evidence="1 5">
        <name>Zn(2+)</name>
        <dbReference type="ChEBI" id="CHEBI:29105"/>
    </cofactor>
</comment>
<evidence type="ECO:0000313" key="9">
    <source>
        <dbReference type="Proteomes" id="UP000186373"/>
    </source>
</evidence>
<evidence type="ECO:0000256" key="6">
    <source>
        <dbReference type="SAM" id="SignalP"/>
    </source>
</evidence>
<evidence type="ECO:0000256" key="2">
    <source>
        <dbReference type="ARBA" id="ARBA00022723"/>
    </source>
</evidence>
<keyword evidence="2 5" id="KW-0479">Metal-binding</keyword>
<dbReference type="AlphaFoldDB" id="A0A1N7I892"/>
<dbReference type="SUPFAM" id="SSF51735">
    <property type="entry name" value="NAD(P)-binding Rossmann-fold domains"/>
    <property type="match status" value="1"/>
</dbReference>
<feature type="domain" description="Enoyl reductase (ER)" evidence="7">
    <location>
        <begin position="54"/>
        <end position="386"/>
    </location>
</feature>
<feature type="chain" id="PRO_5013065984" evidence="6">
    <location>
        <begin position="31"/>
        <end position="391"/>
    </location>
</feature>
<dbReference type="Gene3D" id="3.40.50.720">
    <property type="entry name" value="NAD(P)-binding Rossmann-like Domain"/>
    <property type="match status" value="1"/>
</dbReference>
<dbReference type="PROSITE" id="PS51318">
    <property type="entry name" value="TAT"/>
    <property type="match status" value="1"/>
</dbReference>
<comment type="similarity">
    <text evidence="5">Belongs to the zinc-containing alcohol dehydrogenase family.</text>
</comment>
<evidence type="ECO:0000313" key="8">
    <source>
        <dbReference type="EMBL" id="SIS33289.1"/>
    </source>
</evidence>
<keyword evidence="9" id="KW-1185">Reference proteome</keyword>
<dbReference type="InterPro" id="IPR013154">
    <property type="entry name" value="ADH-like_N"/>
</dbReference>
<dbReference type="PANTHER" id="PTHR42683">
    <property type="entry name" value="ALDEHYDE REDUCTASE"/>
    <property type="match status" value="1"/>
</dbReference>
<gene>
    <name evidence="8" type="ORF">SAMN05421639_102575</name>
</gene>
<dbReference type="Proteomes" id="UP000186373">
    <property type="component" value="Unassembled WGS sequence"/>
</dbReference>
<dbReference type="InterPro" id="IPR047109">
    <property type="entry name" value="CAD-like"/>
</dbReference>
<reference evidence="9" key="1">
    <citation type="submission" date="2017-01" db="EMBL/GenBank/DDBJ databases">
        <authorList>
            <person name="Varghese N."/>
            <person name="Submissions S."/>
        </authorList>
    </citation>
    <scope>NUCLEOTIDE SEQUENCE [LARGE SCALE GENOMIC DNA]</scope>
    <source>
        <strain evidence="9">DSM 17126</strain>
    </source>
</reference>
<dbReference type="PROSITE" id="PS00059">
    <property type="entry name" value="ADH_ZINC"/>
    <property type="match status" value="1"/>
</dbReference>
<dbReference type="InterPro" id="IPR036291">
    <property type="entry name" value="NAD(P)-bd_dom_sf"/>
</dbReference>
<dbReference type="CDD" id="cd05283">
    <property type="entry name" value="CAD1"/>
    <property type="match status" value="1"/>
</dbReference>
<dbReference type="Gene3D" id="3.90.180.10">
    <property type="entry name" value="Medium-chain alcohol dehydrogenases, catalytic domain"/>
    <property type="match status" value="1"/>
</dbReference>
<dbReference type="FunFam" id="3.40.50.720:FF:000473">
    <property type="entry name" value="NADP-dependent alcohol dehydrogenase"/>
    <property type="match status" value="1"/>
</dbReference>
<keyword evidence="4" id="KW-0560">Oxidoreductase</keyword>